<gene>
    <name evidence="1" type="ORF">AB0C36_08220</name>
</gene>
<dbReference type="Proteomes" id="UP001551482">
    <property type="component" value="Unassembled WGS sequence"/>
</dbReference>
<evidence type="ECO:0000313" key="2">
    <source>
        <dbReference type="Proteomes" id="UP001551482"/>
    </source>
</evidence>
<keyword evidence="2" id="KW-1185">Reference proteome</keyword>
<name>A0ABV3DCK3_9ACTN</name>
<protein>
    <recommendedName>
        <fullName evidence="3">Secreted protein</fullName>
    </recommendedName>
</protein>
<comment type="caution">
    <text evidence="1">The sequence shown here is derived from an EMBL/GenBank/DDBJ whole genome shotgun (WGS) entry which is preliminary data.</text>
</comment>
<evidence type="ECO:0000313" key="1">
    <source>
        <dbReference type="EMBL" id="MEU8133478.1"/>
    </source>
</evidence>
<dbReference type="EMBL" id="JBEZFP010000014">
    <property type="protein sequence ID" value="MEU8133478.1"/>
    <property type="molecule type" value="Genomic_DNA"/>
</dbReference>
<reference evidence="1 2" key="1">
    <citation type="submission" date="2024-06" db="EMBL/GenBank/DDBJ databases">
        <title>The Natural Products Discovery Center: Release of the First 8490 Sequenced Strains for Exploring Actinobacteria Biosynthetic Diversity.</title>
        <authorList>
            <person name="Kalkreuter E."/>
            <person name="Kautsar S.A."/>
            <person name="Yang D."/>
            <person name="Bader C.D."/>
            <person name="Teijaro C.N."/>
            <person name="Fluegel L."/>
            <person name="Davis C.M."/>
            <person name="Simpson J.R."/>
            <person name="Lauterbach L."/>
            <person name="Steele A.D."/>
            <person name="Gui C."/>
            <person name="Meng S."/>
            <person name="Li G."/>
            <person name="Viehrig K."/>
            <person name="Ye F."/>
            <person name="Su P."/>
            <person name="Kiefer A.F."/>
            <person name="Nichols A."/>
            <person name="Cepeda A.J."/>
            <person name="Yan W."/>
            <person name="Fan B."/>
            <person name="Jiang Y."/>
            <person name="Adhikari A."/>
            <person name="Zheng C.-J."/>
            <person name="Schuster L."/>
            <person name="Cowan T.M."/>
            <person name="Smanski M.J."/>
            <person name="Chevrette M.G."/>
            <person name="De Carvalho L.P.S."/>
            <person name="Shen B."/>
        </authorList>
    </citation>
    <scope>NUCLEOTIDE SEQUENCE [LARGE SCALE GENOMIC DNA]</scope>
    <source>
        <strain evidence="1 2">NPDC048946</strain>
    </source>
</reference>
<dbReference type="RefSeq" id="WP_358351024.1">
    <property type="nucleotide sequence ID" value="NZ_JBEZFP010000014.1"/>
</dbReference>
<accession>A0ABV3DCK3</accession>
<organism evidence="1 2">
    <name type="scientific">Streptodolium elevatio</name>
    <dbReference type="NCBI Taxonomy" id="3157996"/>
    <lineage>
        <taxon>Bacteria</taxon>
        <taxon>Bacillati</taxon>
        <taxon>Actinomycetota</taxon>
        <taxon>Actinomycetes</taxon>
        <taxon>Kitasatosporales</taxon>
        <taxon>Streptomycetaceae</taxon>
        <taxon>Streptodolium</taxon>
    </lineage>
</organism>
<sequence>MTRPALYIDVDGPLNPYVSDSRHTPAGFTAHRMKPESWVVQHPGKPRSSVEPLRVLLNPDHGPRLAAFEDVFELVWATAWGKDANEFIAPVLGLPQLAVITWPDVPDYRAGGAAAQRTPGPGGEFWKTVHLVAHAAGRPFVWLDDEITDLDEAYVRTHHGGLALLHRVDRERGLQDGDFEAVAGFAAALAGR</sequence>
<proteinExistence type="predicted"/>
<evidence type="ECO:0008006" key="3">
    <source>
        <dbReference type="Google" id="ProtNLM"/>
    </source>
</evidence>